<protein>
    <submittedName>
        <fullName evidence="1">Uncharacterized protein</fullName>
    </submittedName>
</protein>
<gene>
    <name evidence="1" type="ORF">PSTG_15218</name>
</gene>
<accession>A0A0L0UX84</accession>
<dbReference type="Proteomes" id="UP000054564">
    <property type="component" value="Unassembled WGS sequence"/>
</dbReference>
<reference evidence="2" key="1">
    <citation type="submission" date="2014-03" db="EMBL/GenBank/DDBJ databases">
        <title>The Genome Sequence of Puccinia striiformis f. sp. tritici PST-78.</title>
        <authorList>
            <consortium name="The Broad Institute Genome Sequencing Platform"/>
            <person name="Cuomo C."/>
            <person name="Hulbert S."/>
            <person name="Chen X."/>
            <person name="Walker B."/>
            <person name="Young S.K."/>
            <person name="Zeng Q."/>
            <person name="Gargeya S."/>
            <person name="Fitzgerald M."/>
            <person name="Haas B."/>
            <person name="Abouelleil A."/>
            <person name="Alvarado L."/>
            <person name="Arachchi H.M."/>
            <person name="Berlin A.M."/>
            <person name="Chapman S.B."/>
            <person name="Goldberg J."/>
            <person name="Griggs A."/>
            <person name="Gujja S."/>
            <person name="Hansen M."/>
            <person name="Howarth C."/>
            <person name="Imamovic A."/>
            <person name="Larimer J."/>
            <person name="McCowan C."/>
            <person name="Montmayeur A."/>
            <person name="Murphy C."/>
            <person name="Neiman D."/>
            <person name="Pearson M."/>
            <person name="Priest M."/>
            <person name="Roberts A."/>
            <person name="Saif S."/>
            <person name="Shea T."/>
            <person name="Sisk P."/>
            <person name="Sykes S."/>
            <person name="Wortman J."/>
            <person name="Nusbaum C."/>
            <person name="Birren B."/>
        </authorList>
    </citation>
    <scope>NUCLEOTIDE SEQUENCE [LARGE SCALE GENOMIC DNA]</scope>
    <source>
        <strain evidence="2">race PST-78</strain>
    </source>
</reference>
<comment type="caution">
    <text evidence="1">The sequence shown here is derived from an EMBL/GenBank/DDBJ whole genome shotgun (WGS) entry which is preliminary data.</text>
</comment>
<organism evidence="1 2">
    <name type="scientific">Puccinia striiformis f. sp. tritici PST-78</name>
    <dbReference type="NCBI Taxonomy" id="1165861"/>
    <lineage>
        <taxon>Eukaryota</taxon>
        <taxon>Fungi</taxon>
        <taxon>Dikarya</taxon>
        <taxon>Basidiomycota</taxon>
        <taxon>Pucciniomycotina</taxon>
        <taxon>Pucciniomycetes</taxon>
        <taxon>Pucciniales</taxon>
        <taxon>Pucciniaceae</taxon>
        <taxon>Puccinia</taxon>
    </lineage>
</organism>
<sequence>MTDLLARRSNPSSNELLKHQGNLVTEGFRNLISKYGTDEEQSNYSHCLGDSSVEHIAFHKELSDRLHSNLLPLLRRLIIKLSQELDPINLAGKPLFTLDIILRVQFQLEYTLKQFPGALQILCMVIFPFHSGRTNDQYIGNCKYFRGDGLFALYTEGVIGEITKLFEKSCELIEQMGLSYEINRGQPHIDTIRESIIEHTSSACKEIDSTIGWLEGSELDLVQWGWPTVINGIDDQLKELSSFINRTPLDEGDSELMNEPLNEHNEKIAKTIPPIVKLSRLLLKKLSTRGMNQKRLQSCTGMRSDQLRSLRNLAANVSNNLDEFIADLKAADRSGRDVAGLVIMKTAGALIDHFTSSWFLISTYFVPLIPDNKDFSVQNYYRTWFVTWFDHFRLAINQLEEASKTIRWR</sequence>
<evidence type="ECO:0000313" key="1">
    <source>
        <dbReference type="EMBL" id="KNE91354.1"/>
    </source>
</evidence>
<dbReference type="PANTHER" id="PTHR33069">
    <property type="entry name" value="CHROMOSOME 7, WHOLE GENOME SHOTGUN SEQUENCE-RELATED"/>
    <property type="match status" value="1"/>
</dbReference>
<keyword evidence="2" id="KW-1185">Reference proteome</keyword>
<name>A0A0L0UX84_9BASI</name>
<dbReference type="PANTHER" id="PTHR33069:SF3">
    <property type="entry name" value="DYNEIN HEAVY CHAIN TAIL DOMAIN-CONTAINING PROTEIN"/>
    <property type="match status" value="1"/>
</dbReference>
<dbReference type="AlphaFoldDB" id="A0A0L0UX84"/>
<dbReference type="STRING" id="1165861.A0A0L0UX84"/>
<evidence type="ECO:0000313" key="2">
    <source>
        <dbReference type="Proteomes" id="UP000054564"/>
    </source>
</evidence>
<dbReference type="Gene3D" id="1.20.1410.10">
    <property type="entry name" value="I/LWEQ domain"/>
    <property type="match status" value="1"/>
</dbReference>
<proteinExistence type="predicted"/>
<dbReference type="EMBL" id="AJIL01000208">
    <property type="protein sequence ID" value="KNE91354.1"/>
    <property type="molecule type" value="Genomic_DNA"/>
</dbReference>